<dbReference type="InterPro" id="IPR030802">
    <property type="entry name" value="Permease_MalE"/>
</dbReference>
<keyword evidence="1" id="KW-0812">Transmembrane</keyword>
<dbReference type="STRING" id="452471.Aasi_1030"/>
<dbReference type="AlphaFoldDB" id="B3ET26"/>
<dbReference type="HOGENOM" id="CLU_045686_1_1_10"/>
<keyword evidence="3" id="KW-1185">Reference proteome</keyword>
<dbReference type="KEGG" id="aas:Aasi_1030"/>
<evidence type="ECO:0008006" key="4">
    <source>
        <dbReference type="Google" id="ProtNLM"/>
    </source>
</evidence>
<evidence type="ECO:0000313" key="2">
    <source>
        <dbReference type="EMBL" id="ACE06378.1"/>
    </source>
</evidence>
<dbReference type="PANTHER" id="PTHR30188:SF4">
    <property type="entry name" value="PROTEIN TRIGALACTOSYLDIACYLGLYCEROL 1, CHLOROPLASTIC"/>
    <property type="match status" value="1"/>
</dbReference>
<dbReference type="GO" id="GO:0043190">
    <property type="term" value="C:ATP-binding cassette (ABC) transporter complex"/>
    <property type="evidence" value="ECO:0007669"/>
    <property type="project" value="InterPro"/>
</dbReference>
<evidence type="ECO:0000313" key="3">
    <source>
        <dbReference type="Proteomes" id="UP000001227"/>
    </source>
</evidence>
<feature type="transmembrane region" description="Helical" evidence="1">
    <location>
        <begin position="170"/>
        <end position="190"/>
    </location>
</feature>
<name>B3ET26_AMOA5</name>
<accession>B3ET26</accession>
<dbReference type="Proteomes" id="UP000001227">
    <property type="component" value="Chromosome"/>
</dbReference>
<protein>
    <recommendedName>
        <fullName evidence="4">ABC transporter permease</fullName>
    </recommendedName>
</protein>
<dbReference type="EMBL" id="CP001102">
    <property type="protein sequence ID" value="ACE06378.1"/>
    <property type="molecule type" value="Genomic_DNA"/>
</dbReference>
<dbReference type="Pfam" id="PF02405">
    <property type="entry name" value="MlaE"/>
    <property type="match status" value="1"/>
</dbReference>
<dbReference type="eggNOG" id="COG0767">
    <property type="taxonomic scope" value="Bacteria"/>
</dbReference>
<proteinExistence type="predicted"/>
<evidence type="ECO:0000256" key="1">
    <source>
        <dbReference type="SAM" id="Phobius"/>
    </source>
</evidence>
<reference evidence="2 3" key="1">
    <citation type="journal article" date="2010" name="J. Bacteriol.">
        <title>The genome of the amoeba symbiont 'Candidatus Amoebophilus asiaticus' reveals common mechanisms for host cell interaction among amoeba-associated bacteria.</title>
        <authorList>
            <person name="Schmitz-Esser S."/>
            <person name="Tischler P."/>
            <person name="Arnold R."/>
            <person name="Montanaro J."/>
            <person name="Wagner M."/>
            <person name="Rattei T."/>
            <person name="Horn M."/>
        </authorList>
    </citation>
    <scope>NUCLEOTIDE SEQUENCE [LARGE SCALE GENOMIC DNA]</scope>
    <source>
        <strain evidence="2 3">5a2</strain>
    </source>
</reference>
<sequence length="229" mass="25034">MFSNRVAWKTYFQQTIDECINIGICSITIVSIVSIFIGAVTCIQISYNLKSPFAQDFLVGFGVRNMVILELAPTVMAIIFAGKVGSNIASQLGSMRITEQIDALEVMGINPTTYLVLPKIIASIFMYPLLVILSGSLAIYSGYLAAKFVLTMAAEDYIYGIRFMFEPYTIQFAIYKSIAFAFLVSSIASYKGFYVFRGAVAVGQASTEAVTNSCIAILAADYVLTQLLL</sequence>
<feature type="transmembrane region" description="Helical" evidence="1">
    <location>
        <begin position="124"/>
        <end position="150"/>
    </location>
</feature>
<feature type="transmembrane region" description="Helical" evidence="1">
    <location>
        <begin position="20"/>
        <end position="47"/>
    </location>
</feature>
<organism evidence="2 3">
    <name type="scientific">Amoebophilus asiaticus (strain 5a2)</name>
    <dbReference type="NCBI Taxonomy" id="452471"/>
    <lineage>
        <taxon>Bacteria</taxon>
        <taxon>Pseudomonadati</taxon>
        <taxon>Bacteroidota</taxon>
        <taxon>Cytophagia</taxon>
        <taxon>Cytophagales</taxon>
        <taxon>Amoebophilaceae</taxon>
        <taxon>Candidatus Amoebophilus</taxon>
    </lineage>
</organism>
<dbReference type="GO" id="GO:0005548">
    <property type="term" value="F:phospholipid transporter activity"/>
    <property type="evidence" value="ECO:0007669"/>
    <property type="project" value="TreeGrafter"/>
</dbReference>
<keyword evidence="1" id="KW-1133">Transmembrane helix</keyword>
<dbReference type="PANTHER" id="PTHR30188">
    <property type="entry name" value="ABC TRANSPORTER PERMEASE PROTEIN-RELATED"/>
    <property type="match status" value="1"/>
</dbReference>
<keyword evidence="1" id="KW-0472">Membrane</keyword>
<feature type="transmembrane region" description="Helical" evidence="1">
    <location>
        <begin position="67"/>
        <end position="86"/>
    </location>
</feature>
<gene>
    <name evidence="2" type="ordered locus">Aasi_1030</name>
</gene>